<dbReference type="EMBL" id="SCWA01000015">
    <property type="protein sequence ID" value="TDL95322.1"/>
    <property type="molecule type" value="Genomic_DNA"/>
</dbReference>
<proteinExistence type="predicted"/>
<dbReference type="NCBIfam" id="NF040503">
    <property type="entry name" value="resist_ArsN1a"/>
    <property type="match status" value="1"/>
</dbReference>
<evidence type="ECO:0000259" key="3">
    <source>
        <dbReference type="PROSITE" id="PS51186"/>
    </source>
</evidence>
<evidence type="ECO:0000256" key="1">
    <source>
        <dbReference type="ARBA" id="ARBA00022679"/>
    </source>
</evidence>
<comment type="caution">
    <text evidence="4">The sequence shown here is derived from an EMBL/GenBank/DDBJ whole genome shotgun (WGS) entry which is preliminary data.</text>
</comment>
<organism evidence="4 5">
    <name type="scientific">Macrococcus brunensis</name>
    <dbReference type="NCBI Taxonomy" id="198483"/>
    <lineage>
        <taxon>Bacteria</taxon>
        <taxon>Bacillati</taxon>
        <taxon>Bacillota</taxon>
        <taxon>Bacilli</taxon>
        <taxon>Bacillales</taxon>
        <taxon>Staphylococcaceae</taxon>
        <taxon>Macrococcus</taxon>
    </lineage>
</organism>
<dbReference type="InterPro" id="IPR000182">
    <property type="entry name" value="GNAT_dom"/>
</dbReference>
<dbReference type="Gene3D" id="3.40.630.30">
    <property type="match status" value="1"/>
</dbReference>
<sequence length="161" mass="18596">MNIRPGELKDLSAITAIYNQGIEDGIATLEVRGKSEEEVRIWLFDRSERYSVLVIEEEGVIAGWTALQPYRYRAAYEGVAELSIYIDRNQRGKGIGRKLLNALEKSAQLNNFHKLMLMVLEINESAHQLYLKCGFRDIGIFENHGYQHGQYYNVRIMEKLI</sequence>
<accession>A0A4R6BBU7</accession>
<dbReference type="AlphaFoldDB" id="A0A4R6BBU7"/>
<dbReference type="InterPro" id="IPR016181">
    <property type="entry name" value="Acyl_CoA_acyltransferase"/>
</dbReference>
<protein>
    <submittedName>
        <fullName evidence="4">N-acetyltransferase family protein</fullName>
    </submittedName>
</protein>
<keyword evidence="1 4" id="KW-0808">Transferase</keyword>
<evidence type="ECO:0000313" key="4">
    <source>
        <dbReference type="EMBL" id="TDL95322.1"/>
    </source>
</evidence>
<evidence type="ECO:0000256" key="2">
    <source>
        <dbReference type="ARBA" id="ARBA00023315"/>
    </source>
</evidence>
<keyword evidence="2" id="KW-0012">Acyltransferase</keyword>
<dbReference type="OrthoDB" id="9798006at2"/>
<dbReference type="PANTHER" id="PTHR43072:SF23">
    <property type="entry name" value="UPF0039 PROTEIN C11D3.02C"/>
    <property type="match status" value="1"/>
</dbReference>
<dbReference type="Pfam" id="PF00583">
    <property type="entry name" value="Acetyltransf_1"/>
    <property type="match status" value="1"/>
</dbReference>
<dbReference type="RefSeq" id="WP_133432420.1">
    <property type="nucleotide sequence ID" value="NZ_CP092172.1"/>
</dbReference>
<feature type="domain" description="N-acetyltransferase" evidence="3">
    <location>
        <begin position="1"/>
        <end position="161"/>
    </location>
</feature>
<dbReference type="GO" id="GO:0016747">
    <property type="term" value="F:acyltransferase activity, transferring groups other than amino-acyl groups"/>
    <property type="evidence" value="ECO:0007669"/>
    <property type="project" value="InterPro"/>
</dbReference>
<name>A0A4R6BBU7_9STAP</name>
<keyword evidence="5" id="KW-1185">Reference proteome</keyword>
<dbReference type="SUPFAM" id="SSF55729">
    <property type="entry name" value="Acyl-CoA N-acyltransferases (Nat)"/>
    <property type="match status" value="1"/>
</dbReference>
<dbReference type="PROSITE" id="PS51186">
    <property type="entry name" value="GNAT"/>
    <property type="match status" value="1"/>
</dbReference>
<dbReference type="CDD" id="cd04301">
    <property type="entry name" value="NAT_SF"/>
    <property type="match status" value="1"/>
</dbReference>
<evidence type="ECO:0000313" key="5">
    <source>
        <dbReference type="Proteomes" id="UP000295310"/>
    </source>
</evidence>
<reference evidence="4 5" key="1">
    <citation type="submission" date="2019-01" db="EMBL/GenBank/DDBJ databases">
        <title>Draft genome sequences of the type strains of six Macrococcus species.</title>
        <authorList>
            <person name="Mazhar S."/>
            <person name="Altermann E."/>
            <person name="Hill C."/>
            <person name="Mcauliffe O."/>
        </authorList>
    </citation>
    <scope>NUCLEOTIDE SEQUENCE [LARGE SCALE GENOMIC DNA]</scope>
    <source>
        <strain evidence="4 5">CCM4811</strain>
    </source>
</reference>
<dbReference type="Proteomes" id="UP000295310">
    <property type="component" value="Unassembled WGS sequence"/>
</dbReference>
<gene>
    <name evidence="4" type="ORF">ERX27_08535</name>
</gene>
<dbReference type="PANTHER" id="PTHR43072">
    <property type="entry name" value="N-ACETYLTRANSFERASE"/>
    <property type="match status" value="1"/>
</dbReference>